<dbReference type="GeneID" id="40097264"/>
<keyword evidence="3" id="KW-1185">Reference proteome</keyword>
<evidence type="ECO:0000259" key="1">
    <source>
        <dbReference type="Pfam" id="PF14216"/>
    </source>
</evidence>
<evidence type="ECO:0000313" key="3">
    <source>
        <dbReference type="Proteomes" id="UP000241842"/>
    </source>
</evidence>
<name>A0A2H4PRL6_9CAUD</name>
<proteinExistence type="predicted"/>
<reference evidence="3" key="1">
    <citation type="submission" date="2017-10" db="EMBL/GenBank/DDBJ databases">
        <title>Isolation and characterization of a group of new proteus bacteriophages.</title>
        <authorList>
            <person name="Kozlova Y.N."/>
            <person name="Morozova V.V."/>
            <person name="Babkin I.V."/>
            <person name="Tikunova N.V."/>
            <person name="Bokovaya O.V."/>
            <person name="Shedko E.D."/>
        </authorList>
    </citation>
    <scope>NUCLEOTIDE SEQUENCE [LARGE SCALE GENOMIC DNA]</scope>
</reference>
<sequence>MIFAGLARQCTHYCGRPNYYAGVGKDLSVLGNPFHMEHSLDRDRVCDEYENYFFRSLELDPEFAMAVNTIIEDYRNSNGKHIVLGCFCKPKKRCHCDTIVNYVKSVVDGESVNG</sequence>
<evidence type="ECO:0000313" key="2">
    <source>
        <dbReference type="EMBL" id="ATW69927.1"/>
    </source>
</evidence>
<accession>A0A2H4PRL6</accession>
<dbReference type="Proteomes" id="UP000241842">
    <property type="component" value="Segment"/>
</dbReference>
<dbReference type="OrthoDB" id="19153at10239"/>
<feature type="domain" description="DUF4326" evidence="1">
    <location>
        <begin position="9"/>
        <end position="100"/>
    </location>
</feature>
<organism evidence="2 3">
    <name type="scientific">Proteus phage PM135</name>
    <dbReference type="NCBI Taxonomy" id="2048008"/>
    <lineage>
        <taxon>Viruses</taxon>
        <taxon>Duplodnaviria</taxon>
        <taxon>Heunggongvirae</taxon>
        <taxon>Uroviricota</taxon>
        <taxon>Caudoviricetes</taxon>
        <taxon>Demerecviridae</taxon>
        <taxon>Novosibvirus</taxon>
        <taxon>Novosibvirus PM135</taxon>
    </lineage>
</organism>
<dbReference type="EMBL" id="MG030347">
    <property type="protein sequence ID" value="ATW69927.1"/>
    <property type="molecule type" value="Genomic_DNA"/>
</dbReference>
<protein>
    <recommendedName>
        <fullName evidence="1">DUF4326 domain-containing protein</fullName>
    </recommendedName>
</protein>
<dbReference type="InterPro" id="IPR025475">
    <property type="entry name" value="DUF4326"/>
</dbReference>
<dbReference type="KEGG" id="vg:40097264"/>
<dbReference type="RefSeq" id="YP_009620611.1">
    <property type="nucleotide sequence ID" value="NC_042090.1"/>
</dbReference>
<dbReference type="Pfam" id="PF14216">
    <property type="entry name" value="DUF4326"/>
    <property type="match status" value="1"/>
</dbReference>